<dbReference type="Gene3D" id="3.40.640.10">
    <property type="entry name" value="Type I PLP-dependent aspartate aminotransferase-like (Major domain)"/>
    <property type="match status" value="1"/>
</dbReference>
<dbReference type="SUPFAM" id="SSF53383">
    <property type="entry name" value="PLP-dependent transferases"/>
    <property type="match status" value="1"/>
</dbReference>
<feature type="domain" description="Aminotransferase class V" evidence="2">
    <location>
        <begin position="26"/>
        <end position="243"/>
    </location>
</feature>
<evidence type="ECO:0000256" key="1">
    <source>
        <dbReference type="ARBA" id="ARBA00022898"/>
    </source>
</evidence>
<evidence type="ECO:0000313" key="4">
    <source>
        <dbReference type="Proteomes" id="UP000248330"/>
    </source>
</evidence>
<evidence type="ECO:0000259" key="2">
    <source>
        <dbReference type="Pfam" id="PF00266"/>
    </source>
</evidence>
<gene>
    <name evidence="3" type="ORF">C8D93_103308</name>
</gene>
<dbReference type="Pfam" id="PF00266">
    <property type="entry name" value="Aminotran_5"/>
    <property type="match status" value="2"/>
</dbReference>
<accession>A0A318EC83</accession>
<dbReference type="InterPro" id="IPR015421">
    <property type="entry name" value="PyrdxlP-dep_Trfase_major"/>
</dbReference>
<proteinExistence type="predicted"/>
<dbReference type="InterPro" id="IPR000192">
    <property type="entry name" value="Aminotrans_V_dom"/>
</dbReference>
<keyword evidence="4" id="KW-1185">Reference proteome</keyword>
<dbReference type="PANTHER" id="PTHR43586:SF21">
    <property type="entry name" value="PYRIDOXAL PHOSPHATE (PLP)-DEPENDENT ASPARTATE AMINOTRANSFERASE SUPERFAMILY"/>
    <property type="match status" value="1"/>
</dbReference>
<keyword evidence="1" id="KW-0663">Pyridoxal phosphate</keyword>
<dbReference type="EMBL" id="QICN01000003">
    <property type="protein sequence ID" value="PXV69732.1"/>
    <property type="molecule type" value="Genomic_DNA"/>
</dbReference>
<dbReference type="Proteomes" id="UP000248330">
    <property type="component" value="Unassembled WGS sequence"/>
</dbReference>
<dbReference type="PANTHER" id="PTHR43586">
    <property type="entry name" value="CYSTEINE DESULFURASE"/>
    <property type="match status" value="1"/>
</dbReference>
<name>A0A318EC83_9GAMM</name>
<dbReference type="InterPro" id="IPR015422">
    <property type="entry name" value="PyrdxlP-dep_Trfase_small"/>
</dbReference>
<organism evidence="3 4">
    <name type="scientific">Sinimarinibacterium flocculans</name>
    <dbReference type="NCBI Taxonomy" id="985250"/>
    <lineage>
        <taxon>Bacteria</taxon>
        <taxon>Pseudomonadati</taxon>
        <taxon>Pseudomonadota</taxon>
        <taxon>Gammaproteobacteria</taxon>
        <taxon>Nevskiales</taxon>
        <taxon>Nevskiaceae</taxon>
        <taxon>Sinimarinibacterium</taxon>
    </lineage>
</organism>
<dbReference type="Gene3D" id="3.90.1150.10">
    <property type="entry name" value="Aspartate Aminotransferase, domain 1"/>
    <property type="match status" value="1"/>
</dbReference>
<reference evidence="3 4" key="1">
    <citation type="submission" date="2018-04" db="EMBL/GenBank/DDBJ databases">
        <title>Genomic Encyclopedia of Type Strains, Phase IV (KMG-IV): sequencing the most valuable type-strain genomes for metagenomic binning, comparative biology and taxonomic classification.</title>
        <authorList>
            <person name="Goeker M."/>
        </authorList>
    </citation>
    <scope>NUCLEOTIDE SEQUENCE [LARGE SCALE GENOMIC DNA]</scope>
    <source>
        <strain evidence="3 4">DSM 104150</strain>
    </source>
</reference>
<protein>
    <submittedName>
        <fullName evidence="3">Cysteine desulfurase family protein (TIGR01976 family)</fullName>
    </submittedName>
</protein>
<dbReference type="OrthoDB" id="7592443at2"/>
<dbReference type="InterPro" id="IPR015424">
    <property type="entry name" value="PyrdxlP-dep_Trfase"/>
</dbReference>
<comment type="caution">
    <text evidence="3">The sequence shown here is derived from an EMBL/GenBank/DDBJ whole genome shotgun (WGS) entry which is preliminary data.</text>
</comment>
<feature type="domain" description="Aminotransferase class V" evidence="2">
    <location>
        <begin position="302"/>
        <end position="397"/>
    </location>
</feature>
<dbReference type="AlphaFoldDB" id="A0A318EC83"/>
<sequence>MPAPDLDFVRAQFPAFSEPDLQRQAFFENAGGSYVCRQVIDRLGEYYRRLKVQPYYAYAASTEAGQWMDAAHERLAVYLGVGADEVHFGPSTSQNSYVLAQALGHQLRPGDEIVVSQQEHEANSGVWRRLADRGAVIREWPVDAGSGLLDPGALDGLLSERTRLVAFTQCSNIVGALNPVAAITAKIRRAGAISVVDGVAGAPHGLPDVAALGADIYLCSLYKTFGPHQGLMVVRRPLLERLHNEGHYFNAAAPRKRLVPAGPDHAQVAAACGIAMYLDALDAHNGGADDAGRPQRVRECLRAAEQPLIAELLDALGARKDLRLIGPAQAERRAATIAVVPRDVAPGELVTRLAAQGVMAASGHFYAVRLLEALCIDPARGVLRLSFLHYTSPADVRAAIEALDRALTS</sequence>
<dbReference type="RefSeq" id="WP_110264645.1">
    <property type="nucleotide sequence ID" value="NZ_CAWNXA010000003.1"/>
</dbReference>
<evidence type="ECO:0000313" key="3">
    <source>
        <dbReference type="EMBL" id="PXV69732.1"/>
    </source>
</evidence>